<keyword evidence="2" id="KW-1185">Reference proteome</keyword>
<gene>
    <name evidence="1" type="ORF">CLOACE_05650</name>
</gene>
<organism evidence="1 2">
    <name type="scientific">Clostridium acetireducens DSM 10703</name>
    <dbReference type="NCBI Taxonomy" id="1121290"/>
    <lineage>
        <taxon>Bacteria</taxon>
        <taxon>Bacillati</taxon>
        <taxon>Bacillota</taxon>
        <taxon>Clostridia</taxon>
        <taxon>Eubacteriales</taxon>
        <taxon>Clostridiaceae</taxon>
        <taxon>Clostridium</taxon>
    </lineage>
</organism>
<reference evidence="1 2" key="1">
    <citation type="submission" date="2016-06" db="EMBL/GenBank/DDBJ databases">
        <title>Genome sequence of Clostridium acetireducens DSM 10703.</title>
        <authorList>
            <person name="Poehlein A."/>
            <person name="Fluechter S."/>
            <person name="Duerre P."/>
            <person name="Daniel R."/>
        </authorList>
    </citation>
    <scope>NUCLEOTIDE SEQUENCE [LARGE SCALE GENOMIC DNA]</scope>
    <source>
        <strain evidence="1 2">DSM 10703</strain>
    </source>
</reference>
<accession>A0A1E8F1E3</accession>
<dbReference type="RefSeq" id="WP_070109529.1">
    <property type="nucleotide sequence ID" value="NZ_LZFO01000006.1"/>
</dbReference>
<dbReference type="STRING" id="1121290.CLAOCE_05650"/>
<protein>
    <submittedName>
        <fullName evidence="1">Uncharacterized protein</fullName>
    </submittedName>
</protein>
<dbReference type="Proteomes" id="UP000175744">
    <property type="component" value="Unassembled WGS sequence"/>
</dbReference>
<evidence type="ECO:0000313" key="1">
    <source>
        <dbReference type="EMBL" id="OFI06979.1"/>
    </source>
</evidence>
<evidence type="ECO:0000313" key="2">
    <source>
        <dbReference type="Proteomes" id="UP000175744"/>
    </source>
</evidence>
<sequence length="166" mass="19858">MNKKVLEEKNAMYSVLKKRRVGEEGREKVLKVYNLLKSSIPKELRKKCNFGYLIDKSQGYIKMKIYNYKTFLLPYNKNQVQIIYPEDKVNTLYGVLKEDRIKEVTSFCKFRDFPCYILYLTLDEVLRFKDENWECFSEACYLQSKAEKVKDVQGTVEINWEEKLSL</sequence>
<dbReference type="AlphaFoldDB" id="A0A1E8F1E3"/>
<dbReference type="EMBL" id="LZFO01000006">
    <property type="protein sequence ID" value="OFI06979.1"/>
    <property type="molecule type" value="Genomic_DNA"/>
</dbReference>
<name>A0A1E8F1E3_9CLOT</name>
<comment type="caution">
    <text evidence="1">The sequence shown here is derived from an EMBL/GenBank/DDBJ whole genome shotgun (WGS) entry which is preliminary data.</text>
</comment>
<proteinExistence type="predicted"/>
<dbReference type="OrthoDB" id="9802848at2"/>